<feature type="modified residue" description="4-aspartylphosphate" evidence="1">
    <location>
        <position position="56"/>
    </location>
</feature>
<accession>A0A420DGR8</accession>
<dbReference type="EMBL" id="RAQJ01000004">
    <property type="protein sequence ID" value="RKE92285.1"/>
    <property type="molecule type" value="Genomic_DNA"/>
</dbReference>
<organism evidence="4 5">
    <name type="scientific">Ichthyenterobacterium magnum</name>
    <dbReference type="NCBI Taxonomy" id="1230530"/>
    <lineage>
        <taxon>Bacteria</taxon>
        <taxon>Pseudomonadati</taxon>
        <taxon>Bacteroidota</taxon>
        <taxon>Flavobacteriia</taxon>
        <taxon>Flavobacteriales</taxon>
        <taxon>Flavobacteriaceae</taxon>
        <taxon>Ichthyenterobacterium</taxon>
    </lineage>
</organism>
<evidence type="ECO:0000256" key="1">
    <source>
        <dbReference type="PROSITE-ProRule" id="PRU00169"/>
    </source>
</evidence>
<dbReference type="SMART" id="SM00850">
    <property type="entry name" value="LytTR"/>
    <property type="match status" value="1"/>
</dbReference>
<comment type="caution">
    <text evidence="4">The sequence shown here is derived from an EMBL/GenBank/DDBJ whole genome shotgun (WGS) entry which is preliminary data.</text>
</comment>
<dbReference type="PANTHER" id="PTHR37299:SF1">
    <property type="entry name" value="STAGE 0 SPORULATION PROTEIN A HOMOLOG"/>
    <property type="match status" value="1"/>
</dbReference>
<dbReference type="Gene3D" id="2.40.50.1020">
    <property type="entry name" value="LytTr DNA-binding domain"/>
    <property type="match status" value="1"/>
</dbReference>
<gene>
    <name evidence="4" type="ORF">BXY80_2203</name>
</gene>
<dbReference type="Proteomes" id="UP000284892">
    <property type="component" value="Unassembled WGS sequence"/>
</dbReference>
<reference evidence="4 5" key="1">
    <citation type="submission" date="2018-09" db="EMBL/GenBank/DDBJ databases">
        <title>Genomic Encyclopedia of Archaeal and Bacterial Type Strains, Phase II (KMG-II): from individual species to whole genera.</title>
        <authorList>
            <person name="Goeker M."/>
        </authorList>
    </citation>
    <scope>NUCLEOTIDE SEQUENCE [LARGE SCALE GENOMIC DNA]</scope>
    <source>
        <strain evidence="4 5">DSM 26283</strain>
    </source>
</reference>
<dbReference type="PROSITE" id="PS50930">
    <property type="entry name" value="HTH_LYTTR"/>
    <property type="match status" value="1"/>
</dbReference>
<dbReference type="Pfam" id="PF04397">
    <property type="entry name" value="LytTR"/>
    <property type="match status" value="1"/>
</dbReference>
<dbReference type="GO" id="GO:0003677">
    <property type="term" value="F:DNA binding"/>
    <property type="evidence" value="ECO:0007669"/>
    <property type="project" value="InterPro"/>
</dbReference>
<evidence type="ECO:0000313" key="4">
    <source>
        <dbReference type="EMBL" id="RKE92285.1"/>
    </source>
</evidence>
<dbReference type="GO" id="GO:0000156">
    <property type="term" value="F:phosphorelay response regulator activity"/>
    <property type="evidence" value="ECO:0007669"/>
    <property type="project" value="InterPro"/>
</dbReference>
<dbReference type="Gene3D" id="3.40.50.2300">
    <property type="match status" value="1"/>
</dbReference>
<dbReference type="OrthoDB" id="2168082at2"/>
<proteinExistence type="predicted"/>
<dbReference type="InterPro" id="IPR007492">
    <property type="entry name" value="LytTR_DNA-bd_dom"/>
</dbReference>
<dbReference type="AlphaFoldDB" id="A0A420DGR8"/>
<evidence type="ECO:0000259" key="3">
    <source>
        <dbReference type="PROSITE" id="PS50930"/>
    </source>
</evidence>
<name>A0A420DGR8_9FLAO</name>
<evidence type="ECO:0000313" key="5">
    <source>
        <dbReference type="Proteomes" id="UP000284892"/>
    </source>
</evidence>
<dbReference type="SMART" id="SM00448">
    <property type="entry name" value="REC"/>
    <property type="match status" value="1"/>
</dbReference>
<dbReference type="RefSeq" id="WP_120201845.1">
    <property type="nucleotide sequence ID" value="NZ_RAQJ01000004.1"/>
</dbReference>
<dbReference type="InterPro" id="IPR001789">
    <property type="entry name" value="Sig_transdc_resp-reg_receiver"/>
</dbReference>
<feature type="domain" description="Response regulatory" evidence="2">
    <location>
        <begin position="4"/>
        <end position="117"/>
    </location>
</feature>
<dbReference type="Pfam" id="PF00072">
    <property type="entry name" value="Response_reg"/>
    <property type="match status" value="1"/>
</dbReference>
<dbReference type="PANTHER" id="PTHR37299">
    <property type="entry name" value="TRANSCRIPTIONAL REGULATOR-RELATED"/>
    <property type="match status" value="1"/>
</dbReference>
<evidence type="ECO:0000259" key="2">
    <source>
        <dbReference type="PROSITE" id="PS50110"/>
    </source>
</evidence>
<feature type="domain" description="HTH LytTR-type" evidence="3">
    <location>
        <begin position="157"/>
        <end position="249"/>
    </location>
</feature>
<dbReference type="SUPFAM" id="SSF52172">
    <property type="entry name" value="CheY-like"/>
    <property type="match status" value="1"/>
</dbReference>
<sequence>MDLRAVIIEDEENSRKILKNILEEFCINITVVGMADEVQEAVSVISKEKPDVVFLDIEIKSGTGFDVLNLLPNFNFEVIFTTAFDQYAIKAMKFSSLDYLLKPIDLDELHNAIEKARKRKNQELYRKQLENLMYNLKQEKPKLNKICLSTSDGLDFIEVDTILYCKASGSYTSFVLENKKEILVSRHLKEYVNLFIDHDFMRVHNSFLVNLKNIDKFVRNDGGYIIMKNGDRVNISRSKKDEFVQAMNLLIGN</sequence>
<dbReference type="PROSITE" id="PS50110">
    <property type="entry name" value="RESPONSE_REGULATORY"/>
    <property type="match status" value="1"/>
</dbReference>
<protein>
    <submittedName>
        <fullName evidence="4">LytTR family two component transcriptional regulator</fullName>
    </submittedName>
</protein>
<keyword evidence="5" id="KW-1185">Reference proteome</keyword>
<dbReference type="InterPro" id="IPR046947">
    <property type="entry name" value="LytR-like"/>
</dbReference>
<dbReference type="InterPro" id="IPR011006">
    <property type="entry name" value="CheY-like_superfamily"/>
</dbReference>
<keyword evidence="1" id="KW-0597">Phosphoprotein</keyword>